<name>A0A317T7D8_9CHLB</name>
<evidence type="ECO:0000313" key="2">
    <source>
        <dbReference type="Proteomes" id="UP000246278"/>
    </source>
</evidence>
<dbReference type="Proteomes" id="UP000246278">
    <property type="component" value="Unassembled WGS sequence"/>
</dbReference>
<gene>
    <name evidence="1" type="ORF">CR164_05275</name>
</gene>
<dbReference type="OrthoDB" id="598085at2"/>
<organism evidence="1 2">
    <name type="scientific">Prosthecochloris marina</name>
    <dbReference type="NCBI Taxonomy" id="2017681"/>
    <lineage>
        <taxon>Bacteria</taxon>
        <taxon>Pseudomonadati</taxon>
        <taxon>Chlorobiota</taxon>
        <taxon>Chlorobiia</taxon>
        <taxon>Chlorobiales</taxon>
        <taxon>Chlorobiaceae</taxon>
        <taxon>Prosthecochloris</taxon>
    </lineage>
</organism>
<evidence type="ECO:0000313" key="1">
    <source>
        <dbReference type="EMBL" id="PWW82574.1"/>
    </source>
</evidence>
<sequence length="89" mass="10558">MSWGMEDPKKREDILYLMELSTKKMMENPNYVNEVKKSSNGCWMDQMYGIQRCDICDLDNDCPGKLEKLWQEYCEANNIIIEKNSDNNH</sequence>
<accession>A0A317T7D8</accession>
<reference evidence="2" key="1">
    <citation type="submission" date="2017-10" db="EMBL/GenBank/DDBJ databases">
        <authorList>
            <person name="Gaisin V.A."/>
            <person name="Rysina M.S."/>
            <person name="Grouzdev D.S."/>
        </authorList>
    </citation>
    <scope>NUCLEOTIDE SEQUENCE [LARGE SCALE GENOMIC DNA]</scope>
    <source>
        <strain evidence="2">V1</strain>
    </source>
</reference>
<keyword evidence="2" id="KW-1185">Reference proteome</keyword>
<dbReference type="RefSeq" id="WP_110023051.1">
    <property type="nucleotide sequence ID" value="NZ_PDNZ01000003.1"/>
</dbReference>
<protein>
    <submittedName>
        <fullName evidence="1">Uncharacterized protein</fullName>
    </submittedName>
</protein>
<comment type="caution">
    <text evidence="1">The sequence shown here is derived from an EMBL/GenBank/DDBJ whole genome shotgun (WGS) entry which is preliminary data.</text>
</comment>
<proteinExistence type="predicted"/>
<dbReference type="EMBL" id="PDNZ01000003">
    <property type="protein sequence ID" value="PWW82574.1"/>
    <property type="molecule type" value="Genomic_DNA"/>
</dbReference>
<dbReference type="AlphaFoldDB" id="A0A317T7D8"/>